<evidence type="ECO:0000313" key="3">
    <source>
        <dbReference type="Proteomes" id="UP001208649"/>
    </source>
</evidence>
<dbReference type="RefSeq" id="WP_263001687.1">
    <property type="nucleotide sequence ID" value="NZ_JAOTEM010000001.1"/>
</dbReference>
<accession>A0ABT2W1Y4</accession>
<organism evidence="2 3">
    <name type="scientific">Chryseobacterium edaphi</name>
    <dbReference type="NCBI Taxonomy" id="2976532"/>
    <lineage>
        <taxon>Bacteria</taxon>
        <taxon>Pseudomonadati</taxon>
        <taxon>Bacteroidota</taxon>
        <taxon>Flavobacteriia</taxon>
        <taxon>Flavobacteriales</taxon>
        <taxon>Weeksellaceae</taxon>
        <taxon>Chryseobacterium group</taxon>
        <taxon>Chryseobacterium</taxon>
    </lineage>
</organism>
<evidence type="ECO:0000313" key="2">
    <source>
        <dbReference type="EMBL" id="MCU7616233.1"/>
    </source>
</evidence>
<proteinExistence type="predicted"/>
<keyword evidence="3" id="KW-1185">Reference proteome</keyword>
<name>A0ABT2W1Y4_9FLAO</name>
<gene>
    <name evidence="2" type="ORF">NZ698_03415</name>
</gene>
<dbReference type="InterPro" id="IPR037401">
    <property type="entry name" value="SnoaL-like"/>
</dbReference>
<evidence type="ECO:0000259" key="1">
    <source>
        <dbReference type="Pfam" id="PF12680"/>
    </source>
</evidence>
<reference evidence="3" key="1">
    <citation type="submission" date="2023-07" db="EMBL/GenBank/DDBJ databases">
        <title>Chryseobacterium sp. strain PBS4-4 Genome sequencing and assembly.</title>
        <authorList>
            <person name="Jung Y."/>
        </authorList>
    </citation>
    <scope>NUCLEOTIDE SEQUENCE [LARGE SCALE GENOMIC DNA]</scope>
    <source>
        <strain evidence="3">PBS4-4</strain>
    </source>
</reference>
<dbReference type="Gene3D" id="3.10.450.50">
    <property type="match status" value="1"/>
</dbReference>
<dbReference type="SUPFAM" id="SSF54427">
    <property type="entry name" value="NTF2-like"/>
    <property type="match status" value="1"/>
</dbReference>
<comment type="caution">
    <text evidence="2">The sequence shown here is derived from an EMBL/GenBank/DDBJ whole genome shotgun (WGS) entry which is preliminary data.</text>
</comment>
<sequence length="110" mass="12919">MNIQKLVEQWIEVSNDYDIEKYLNQYHKNAVLDDPSVGRSFKMHEGIREYFENYFIDYKTQTSLVDIKVDDNKAYLKVEFTGDFPGNKIGGVFDITFKDDKISHIKADLL</sequence>
<feature type="domain" description="SnoaL-like" evidence="1">
    <location>
        <begin position="7"/>
        <end position="104"/>
    </location>
</feature>
<protein>
    <submittedName>
        <fullName evidence="2">Nuclear transport factor 2 family protein</fullName>
    </submittedName>
</protein>
<dbReference type="Pfam" id="PF12680">
    <property type="entry name" value="SnoaL_2"/>
    <property type="match status" value="1"/>
</dbReference>
<dbReference type="Proteomes" id="UP001208649">
    <property type="component" value="Unassembled WGS sequence"/>
</dbReference>
<dbReference type="EMBL" id="JAOTEM010000001">
    <property type="protein sequence ID" value="MCU7616233.1"/>
    <property type="molecule type" value="Genomic_DNA"/>
</dbReference>
<dbReference type="InterPro" id="IPR032710">
    <property type="entry name" value="NTF2-like_dom_sf"/>
</dbReference>